<keyword evidence="2" id="KW-0813">Transport</keyword>
<evidence type="ECO:0000256" key="6">
    <source>
        <dbReference type="SAM" id="Phobius"/>
    </source>
</evidence>
<dbReference type="GO" id="GO:0022857">
    <property type="term" value="F:transmembrane transporter activity"/>
    <property type="evidence" value="ECO:0007669"/>
    <property type="project" value="InterPro"/>
</dbReference>
<feature type="transmembrane region" description="Helical" evidence="6">
    <location>
        <begin position="162"/>
        <end position="180"/>
    </location>
</feature>
<dbReference type="AlphaFoldDB" id="A0A162RWA0"/>
<dbReference type="GO" id="GO:0005886">
    <property type="term" value="C:plasma membrane"/>
    <property type="evidence" value="ECO:0007669"/>
    <property type="project" value="UniProtKB-SubCell"/>
</dbReference>
<comment type="subcellular location">
    <subcellularLocation>
        <location evidence="1">Cell membrane</location>
        <topology evidence="1">Multi-pass membrane protein</topology>
    </subcellularLocation>
</comment>
<dbReference type="STRING" id="1121326.CLMAG_42300"/>
<dbReference type="PROSITE" id="PS50850">
    <property type="entry name" value="MFS"/>
    <property type="match status" value="1"/>
</dbReference>
<feature type="domain" description="Major facilitator superfamily (MFS) profile" evidence="7">
    <location>
        <begin position="10"/>
        <end position="457"/>
    </location>
</feature>
<dbReference type="SUPFAM" id="SSF103473">
    <property type="entry name" value="MFS general substrate transporter"/>
    <property type="match status" value="1"/>
</dbReference>
<evidence type="ECO:0000259" key="7">
    <source>
        <dbReference type="PROSITE" id="PS50850"/>
    </source>
</evidence>
<keyword evidence="3 6" id="KW-0812">Transmembrane</keyword>
<keyword evidence="5 6" id="KW-0472">Membrane</keyword>
<feature type="transmembrane region" description="Helical" evidence="6">
    <location>
        <begin position="390"/>
        <end position="415"/>
    </location>
</feature>
<gene>
    <name evidence="8" type="primary">stp_3</name>
    <name evidence="8" type="ORF">CLMAG_42300</name>
</gene>
<dbReference type="EMBL" id="LWAE01000005">
    <property type="protein sequence ID" value="KZL90459.1"/>
    <property type="molecule type" value="Genomic_DNA"/>
</dbReference>
<feature type="transmembrane region" description="Helical" evidence="6">
    <location>
        <begin position="134"/>
        <end position="156"/>
    </location>
</feature>
<feature type="transmembrane region" description="Helical" evidence="6">
    <location>
        <begin position="223"/>
        <end position="240"/>
    </location>
</feature>
<dbReference type="Pfam" id="PF07690">
    <property type="entry name" value="MFS_1"/>
    <property type="match status" value="2"/>
</dbReference>
<dbReference type="PANTHER" id="PTHR42718:SF9">
    <property type="entry name" value="MAJOR FACILITATOR SUPERFAMILY MULTIDRUG TRANSPORTER MFSC"/>
    <property type="match status" value="1"/>
</dbReference>
<name>A0A162RWA0_9CLOT</name>
<evidence type="ECO:0000256" key="3">
    <source>
        <dbReference type="ARBA" id="ARBA00022692"/>
    </source>
</evidence>
<dbReference type="Gene3D" id="1.20.1250.20">
    <property type="entry name" value="MFS general substrate transporter like domains"/>
    <property type="match status" value="1"/>
</dbReference>
<dbReference type="FunFam" id="1.20.1250.20:FF:000503">
    <property type="entry name" value="Drug resistance transporter, EmrB/QacA subfamily"/>
    <property type="match status" value="1"/>
</dbReference>
<dbReference type="Proteomes" id="UP000076603">
    <property type="component" value="Unassembled WGS sequence"/>
</dbReference>
<dbReference type="PANTHER" id="PTHR42718">
    <property type="entry name" value="MAJOR FACILITATOR SUPERFAMILY MULTIDRUG TRANSPORTER MFSC"/>
    <property type="match status" value="1"/>
</dbReference>
<evidence type="ECO:0000256" key="1">
    <source>
        <dbReference type="ARBA" id="ARBA00004651"/>
    </source>
</evidence>
<proteinExistence type="predicted"/>
<feature type="transmembrane region" description="Helical" evidence="6">
    <location>
        <begin position="76"/>
        <end position="99"/>
    </location>
</feature>
<organism evidence="8 9">
    <name type="scientific">Clostridium magnum DSM 2767</name>
    <dbReference type="NCBI Taxonomy" id="1121326"/>
    <lineage>
        <taxon>Bacteria</taxon>
        <taxon>Bacillati</taxon>
        <taxon>Bacillota</taxon>
        <taxon>Clostridia</taxon>
        <taxon>Eubacteriales</taxon>
        <taxon>Clostridiaceae</taxon>
        <taxon>Clostridium</taxon>
    </lineage>
</organism>
<sequence length="470" mass="50607">MENDINKKVVMITIMLGSFLTPFMGSSVVVALPSIGKEFALNEGLINWIATSFILTTAVFVVPCGKFADIYGRKKILFYGLFIFTLSSVLCGLSINAFMLISFRALQGVGGAMISATVIAIITSVYSSGERGKAIGINVAAIYTGLSIGPVVGGIVTQHFGWRILFFMMIPLGLIVIILLSRLKQEWSEAKGERMDYKGSLIYGVGLLCLMCGLSFIRNNWYGIGLIIVGCVILIIFGIYETKIINPILDISLFKKSRILMFSSIAALINYSATYAVSFLLSLYLQYVKGFNPEHAGLILVVQPVIQALFSPLSGKLSDRVEAQKVASFGMGLSTVGLLVLCFLKVGTNISIVLITLVVLGFGFALFSSPNTNAVMNSVEKRYYGVASGILGAARTIGQTVSMGITSLILTLFLGNTAISSSNNPRFIHGFTVSFVVFTIMCFLGIFASLARGKVEGKVKLESDRGSTPS</sequence>
<evidence type="ECO:0000256" key="2">
    <source>
        <dbReference type="ARBA" id="ARBA00022448"/>
    </source>
</evidence>
<feature type="transmembrane region" description="Helical" evidence="6">
    <location>
        <begin position="201"/>
        <end position="217"/>
    </location>
</feature>
<feature type="transmembrane region" description="Helical" evidence="6">
    <location>
        <begin position="12"/>
        <end position="33"/>
    </location>
</feature>
<dbReference type="RefSeq" id="WP_066626692.1">
    <property type="nucleotide sequence ID" value="NZ_FQXL01000008.1"/>
</dbReference>
<reference evidence="8 9" key="1">
    <citation type="submission" date="2016-04" db="EMBL/GenBank/DDBJ databases">
        <title>Genome sequence of Clostridium magnum DSM 2767.</title>
        <authorList>
            <person name="Poehlein A."/>
            <person name="Uhlig R."/>
            <person name="Fischer R."/>
            <person name="Bahl H."/>
            <person name="Daniel R."/>
        </authorList>
    </citation>
    <scope>NUCLEOTIDE SEQUENCE [LARGE SCALE GENOMIC DNA]</scope>
    <source>
        <strain evidence="8 9">DSM 2767</strain>
    </source>
</reference>
<comment type="caution">
    <text evidence="8">The sequence shown here is derived from an EMBL/GenBank/DDBJ whole genome shotgun (WGS) entry which is preliminary data.</text>
</comment>
<dbReference type="InterPro" id="IPR036259">
    <property type="entry name" value="MFS_trans_sf"/>
</dbReference>
<protein>
    <submittedName>
        <fullName evidence="8">Multidrug resistance protein Stp</fullName>
    </submittedName>
</protein>
<dbReference type="InterPro" id="IPR011701">
    <property type="entry name" value="MFS"/>
</dbReference>
<evidence type="ECO:0000313" key="9">
    <source>
        <dbReference type="Proteomes" id="UP000076603"/>
    </source>
</evidence>
<dbReference type="Gene3D" id="1.20.1720.10">
    <property type="entry name" value="Multidrug resistance protein D"/>
    <property type="match status" value="1"/>
</dbReference>
<dbReference type="CDD" id="cd17321">
    <property type="entry name" value="MFS_MMR_MDR_like"/>
    <property type="match status" value="1"/>
</dbReference>
<feature type="transmembrane region" description="Helical" evidence="6">
    <location>
        <begin position="427"/>
        <end position="451"/>
    </location>
</feature>
<feature type="transmembrane region" description="Helical" evidence="6">
    <location>
        <begin position="326"/>
        <end position="346"/>
    </location>
</feature>
<feature type="transmembrane region" description="Helical" evidence="6">
    <location>
        <begin position="105"/>
        <end position="127"/>
    </location>
</feature>
<evidence type="ECO:0000256" key="4">
    <source>
        <dbReference type="ARBA" id="ARBA00022989"/>
    </source>
</evidence>
<dbReference type="InterPro" id="IPR020846">
    <property type="entry name" value="MFS_dom"/>
</dbReference>
<feature type="transmembrane region" description="Helical" evidence="6">
    <location>
        <begin position="260"/>
        <end position="284"/>
    </location>
</feature>
<feature type="transmembrane region" description="Helical" evidence="6">
    <location>
        <begin position="45"/>
        <end position="64"/>
    </location>
</feature>
<accession>A0A162RWA0</accession>
<evidence type="ECO:0000313" key="8">
    <source>
        <dbReference type="EMBL" id="KZL90459.1"/>
    </source>
</evidence>
<dbReference type="PATRIC" id="fig|1121326.3.peg.4289"/>
<keyword evidence="4 6" id="KW-1133">Transmembrane helix</keyword>
<keyword evidence="9" id="KW-1185">Reference proteome</keyword>
<evidence type="ECO:0000256" key="5">
    <source>
        <dbReference type="ARBA" id="ARBA00023136"/>
    </source>
</evidence>
<dbReference type="OrthoDB" id="102502at2"/>
<feature type="transmembrane region" description="Helical" evidence="6">
    <location>
        <begin position="296"/>
        <end position="314"/>
    </location>
</feature>
<feature type="transmembrane region" description="Helical" evidence="6">
    <location>
        <begin position="352"/>
        <end position="369"/>
    </location>
</feature>